<keyword evidence="3" id="KW-1185">Reference proteome</keyword>
<sequence>MADPGGGFGTFFFLDRVNAKLDSASEISSMSDVNPSPAASTSTSTPRLVSPRTAMTTDAASEADRPLKKKKRSGKVLDIWRARSSAASSCASSSSSNGASTPSSASDRDSSTTISAPASTAVVVAHNRLQPLNLGPSSSMTRIGQKEMNASLYWHLISLSAQASKFMTIGDRTVEDVLHAITRRRASDAEVRYENVVLASLAAIGACRSFHSSITGIVAPSLLSSPDELMTLALGERRDQACSSLVARAIETAEQSGLLDDREGASMEVLNILRIATSAGANSSSAVHKRTLTTNIVHKSHRLRLVDNMRKKGVGALAIPDEKGSFSTRYGGRTLEGDTILVFDAFYAIMVGEDLVVSEEMLDLYGIEHARPDCQSPTTRIDEQAAIAEVTCVGESNVPSFDKDADLGREDVQLDNIRQLRLLAKLRLEDPNLSPRVLQAFYYLFATIDERIRDLHDVRRMVRETPHFFAALVTEASRRAKADESSAVARGIVDGARVRYLKWLKLFAKMVGSMGDSYADNHIRAIFVTKLAFLPSWIPIAIKGAQQHASQNGPLKEAEFGFEDLSVLHCAIKLATTVYACASSMEENLSRALAEVGQVHQPEVTHNTDGANPRTSTDARSGTPSTSSTLSNSVEVEPNSLAAKLVQRALRDLERW</sequence>
<reference evidence="3" key="1">
    <citation type="submission" date="2016-09" db="EMBL/GenBank/DDBJ databases">
        <authorList>
            <person name="Jeantristanb JTB J.-T."/>
            <person name="Ricardo R."/>
        </authorList>
    </citation>
    <scope>NUCLEOTIDE SEQUENCE [LARGE SCALE GENOMIC DNA]</scope>
</reference>
<accession>A0A238FNF3</accession>
<feature type="region of interest" description="Disordered" evidence="1">
    <location>
        <begin position="25"/>
        <end position="74"/>
    </location>
</feature>
<feature type="compositionally biased region" description="Polar residues" evidence="1">
    <location>
        <begin position="25"/>
        <end position="34"/>
    </location>
</feature>
<evidence type="ECO:0000313" key="3">
    <source>
        <dbReference type="Proteomes" id="UP000198372"/>
    </source>
</evidence>
<dbReference type="EMBL" id="FMSP01000023">
    <property type="protein sequence ID" value="SCV74817.1"/>
    <property type="molecule type" value="Genomic_DNA"/>
</dbReference>
<evidence type="ECO:0000256" key="1">
    <source>
        <dbReference type="SAM" id="MobiDB-lite"/>
    </source>
</evidence>
<organism evidence="2 3">
    <name type="scientific">Microbotryum intermedium</name>
    <dbReference type="NCBI Taxonomy" id="269621"/>
    <lineage>
        <taxon>Eukaryota</taxon>
        <taxon>Fungi</taxon>
        <taxon>Dikarya</taxon>
        <taxon>Basidiomycota</taxon>
        <taxon>Pucciniomycotina</taxon>
        <taxon>Microbotryomycetes</taxon>
        <taxon>Microbotryales</taxon>
        <taxon>Microbotryaceae</taxon>
        <taxon>Microbotryum</taxon>
    </lineage>
</organism>
<protein>
    <submittedName>
        <fullName evidence="2">BQ2448_7846 protein</fullName>
    </submittedName>
</protein>
<feature type="compositionally biased region" description="Low complexity" evidence="1">
    <location>
        <begin position="35"/>
        <end position="46"/>
    </location>
</feature>
<dbReference type="AlphaFoldDB" id="A0A238FNF3"/>
<dbReference type="Proteomes" id="UP000198372">
    <property type="component" value="Unassembled WGS sequence"/>
</dbReference>
<gene>
    <name evidence="2" type="ORF">BQ2448_7846</name>
</gene>
<feature type="region of interest" description="Disordered" evidence="1">
    <location>
        <begin position="89"/>
        <end position="113"/>
    </location>
</feature>
<evidence type="ECO:0000313" key="2">
    <source>
        <dbReference type="EMBL" id="SCV74817.1"/>
    </source>
</evidence>
<name>A0A238FNF3_9BASI</name>
<feature type="region of interest" description="Disordered" evidence="1">
    <location>
        <begin position="603"/>
        <end position="635"/>
    </location>
</feature>
<proteinExistence type="predicted"/>
<dbReference type="OrthoDB" id="2536140at2759"/>
<feature type="compositionally biased region" description="Polar residues" evidence="1">
    <location>
        <begin position="604"/>
        <end position="634"/>
    </location>
</feature>